<dbReference type="SFLD" id="SFLDG01129">
    <property type="entry name" value="C1.5:_HAD__Beta-PGM__Phosphata"/>
    <property type="match status" value="1"/>
</dbReference>
<organism evidence="5 6">
    <name type="scientific">Pseudomonas turukhanskensis</name>
    <dbReference type="NCBI Taxonomy" id="1806536"/>
    <lineage>
        <taxon>Bacteria</taxon>
        <taxon>Pseudomonadati</taxon>
        <taxon>Pseudomonadota</taxon>
        <taxon>Gammaproteobacteria</taxon>
        <taxon>Pseudomonadales</taxon>
        <taxon>Pseudomonadaceae</taxon>
        <taxon>Pseudomonas</taxon>
    </lineage>
</organism>
<dbReference type="InterPro" id="IPR051600">
    <property type="entry name" value="Beta-PGM-like"/>
</dbReference>
<sequence length="236" mass="25584">MRNPDKQLWSHLPAHYFEGLSSVTIAGLIFDCDGTLVDSERLAAGLLHHLLAEQQVQMPVDEVLRRFRGIPFAQFISELSALHPALNGTHLAHEFRCRSLPLLRDQVVEMPGAVAFVRETPLPICVASNGPRAKIETSLGAVGLLEVFGARIVSAYEVNAWKPSPRLIEHAAGVLGLPVTQCLLVDDSVPGVQAGISAGAQVAGYGDTDFSEFEGLANFHEVRNFGELESLVKRLS</sequence>
<evidence type="ECO:0000256" key="1">
    <source>
        <dbReference type="ARBA" id="ARBA00001946"/>
    </source>
</evidence>
<comment type="cofactor">
    <cofactor evidence="1">
        <name>Mg(2+)</name>
        <dbReference type="ChEBI" id="CHEBI:18420"/>
    </cofactor>
</comment>
<dbReference type="SUPFAM" id="SSF56784">
    <property type="entry name" value="HAD-like"/>
    <property type="match status" value="1"/>
</dbReference>
<evidence type="ECO:0000313" key="5">
    <source>
        <dbReference type="EMBL" id="GLK88094.1"/>
    </source>
</evidence>
<dbReference type="InterPro" id="IPR023214">
    <property type="entry name" value="HAD_sf"/>
</dbReference>
<dbReference type="PANTHER" id="PTHR46193:SF10">
    <property type="entry name" value="6-PHOSPHOGLUCONATE PHOSPHATASE"/>
    <property type="match status" value="1"/>
</dbReference>
<keyword evidence="6" id="KW-1185">Reference proteome</keyword>
<dbReference type="InterPro" id="IPR023198">
    <property type="entry name" value="PGP-like_dom2"/>
</dbReference>
<keyword evidence="3" id="KW-0479">Metal-binding</keyword>
<dbReference type="EMBL" id="BSFN01000002">
    <property type="protein sequence ID" value="GLK88094.1"/>
    <property type="molecule type" value="Genomic_DNA"/>
</dbReference>
<dbReference type="Proteomes" id="UP001143328">
    <property type="component" value="Unassembled WGS sequence"/>
</dbReference>
<dbReference type="Pfam" id="PF00702">
    <property type="entry name" value="Hydrolase"/>
    <property type="match status" value="1"/>
</dbReference>
<dbReference type="InterPro" id="IPR006439">
    <property type="entry name" value="HAD-SF_hydro_IA"/>
</dbReference>
<dbReference type="SFLD" id="SFLDS00003">
    <property type="entry name" value="Haloacid_Dehalogenase"/>
    <property type="match status" value="1"/>
</dbReference>
<name>A0A9W6K507_9PSED</name>
<evidence type="ECO:0000256" key="2">
    <source>
        <dbReference type="ARBA" id="ARBA00006171"/>
    </source>
</evidence>
<proteinExistence type="inferred from homology"/>
<keyword evidence="4" id="KW-0460">Magnesium</keyword>
<protein>
    <submittedName>
        <fullName evidence="5">6-phosphogluconate phosphatase</fullName>
    </submittedName>
</protein>
<dbReference type="Gene3D" id="1.10.150.240">
    <property type="entry name" value="Putative phosphatase, domain 2"/>
    <property type="match status" value="1"/>
</dbReference>
<comment type="similarity">
    <text evidence="2">Belongs to the HAD-like hydrolase superfamily. CbbY/CbbZ/Gph/YieH family.</text>
</comment>
<dbReference type="GO" id="GO:0003824">
    <property type="term" value="F:catalytic activity"/>
    <property type="evidence" value="ECO:0007669"/>
    <property type="project" value="UniProtKB-ARBA"/>
</dbReference>
<dbReference type="PANTHER" id="PTHR46193">
    <property type="entry name" value="6-PHOSPHOGLUCONATE PHOSPHATASE"/>
    <property type="match status" value="1"/>
</dbReference>
<evidence type="ECO:0000313" key="6">
    <source>
        <dbReference type="Proteomes" id="UP001143328"/>
    </source>
</evidence>
<dbReference type="Gene3D" id="3.40.50.1000">
    <property type="entry name" value="HAD superfamily/HAD-like"/>
    <property type="match status" value="1"/>
</dbReference>
<evidence type="ECO:0000256" key="4">
    <source>
        <dbReference type="ARBA" id="ARBA00022842"/>
    </source>
</evidence>
<dbReference type="NCBIfam" id="TIGR01509">
    <property type="entry name" value="HAD-SF-IA-v3"/>
    <property type="match status" value="1"/>
</dbReference>
<accession>A0A9W6K507</accession>
<comment type="caution">
    <text evidence="5">The sequence shown here is derived from an EMBL/GenBank/DDBJ whole genome shotgun (WGS) entry which is preliminary data.</text>
</comment>
<dbReference type="GO" id="GO:0046872">
    <property type="term" value="F:metal ion binding"/>
    <property type="evidence" value="ECO:0007669"/>
    <property type="project" value="UniProtKB-KW"/>
</dbReference>
<reference evidence="5" key="2">
    <citation type="submission" date="2023-01" db="EMBL/GenBank/DDBJ databases">
        <authorList>
            <person name="Sun Q."/>
            <person name="Evtushenko L."/>
        </authorList>
    </citation>
    <scope>NUCLEOTIDE SEQUENCE</scope>
    <source>
        <strain evidence="5">VKM B-2935</strain>
    </source>
</reference>
<reference evidence="5" key="1">
    <citation type="journal article" date="2014" name="Int. J. Syst. Evol. Microbiol.">
        <title>Complete genome sequence of Corynebacterium casei LMG S-19264T (=DSM 44701T), isolated from a smear-ripened cheese.</title>
        <authorList>
            <consortium name="US DOE Joint Genome Institute (JGI-PGF)"/>
            <person name="Walter F."/>
            <person name="Albersmeier A."/>
            <person name="Kalinowski J."/>
            <person name="Ruckert C."/>
        </authorList>
    </citation>
    <scope>NUCLEOTIDE SEQUENCE</scope>
    <source>
        <strain evidence="5">VKM B-2935</strain>
    </source>
</reference>
<evidence type="ECO:0000256" key="3">
    <source>
        <dbReference type="ARBA" id="ARBA00022723"/>
    </source>
</evidence>
<dbReference type="AlphaFoldDB" id="A0A9W6K507"/>
<dbReference type="InterPro" id="IPR036412">
    <property type="entry name" value="HAD-like_sf"/>
</dbReference>
<gene>
    <name evidence="5" type="ORF">GCM10017655_11560</name>
</gene>